<name>A0A4Q9L750_9MICR</name>
<dbReference type="PROSITE" id="PS01245">
    <property type="entry name" value="RIO1"/>
    <property type="match status" value="1"/>
</dbReference>
<keyword evidence="9" id="KW-0460">Magnesium</keyword>
<dbReference type="EMBL" id="PITJ01000290">
    <property type="protein sequence ID" value="TBU03468.1"/>
    <property type="molecule type" value="Genomic_DNA"/>
</dbReference>
<comment type="catalytic activity">
    <reaction evidence="10">
        <text>L-threonyl-[protein] + ATP = O-phospho-L-threonyl-[protein] + ADP + H(+)</text>
        <dbReference type="Rhea" id="RHEA:46608"/>
        <dbReference type="Rhea" id="RHEA-COMP:11060"/>
        <dbReference type="Rhea" id="RHEA-COMP:11605"/>
        <dbReference type="ChEBI" id="CHEBI:15378"/>
        <dbReference type="ChEBI" id="CHEBI:30013"/>
        <dbReference type="ChEBI" id="CHEBI:30616"/>
        <dbReference type="ChEBI" id="CHEBI:61977"/>
        <dbReference type="ChEBI" id="CHEBI:456216"/>
        <dbReference type="EC" id="2.7.11.1"/>
    </reaction>
</comment>
<dbReference type="InterPro" id="IPR011009">
    <property type="entry name" value="Kinase-like_dom_sf"/>
</dbReference>
<evidence type="ECO:0000256" key="4">
    <source>
        <dbReference type="ARBA" id="ARBA00022679"/>
    </source>
</evidence>
<dbReference type="InterPro" id="IPR051272">
    <property type="entry name" value="RIO-type_Ser/Thr_kinase"/>
</dbReference>
<evidence type="ECO:0000256" key="7">
    <source>
        <dbReference type="ARBA" id="ARBA00022777"/>
    </source>
</evidence>
<accession>A0A4Q9L750</accession>
<dbReference type="Pfam" id="PF01163">
    <property type="entry name" value="RIO1"/>
    <property type="match status" value="1"/>
</dbReference>
<keyword evidence="8" id="KW-0067">ATP-binding</keyword>
<dbReference type="Gene3D" id="1.10.510.10">
    <property type="entry name" value="Transferase(Phosphotransferase) domain 1"/>
    <property type="match status" value="1"/>
</dbReference>
<gene>
    <name evidence="14" type="ORF">CWI37_0290p0020</name>
</gene>
<dbReference type="Gene3D" id="3.30.200.20">
    <property type="entry name" value="Phosphorylase Kinase, domain 1"/>
    <property type="match status" value="1"/>
</dbReference>
<evidence type="ECO:0000313" key="15">
    <source>
        <dbReference type="Proteomes" id="UP000292362"/>
    </source>
</evidence>
<comment type="caution">
    <text evidence="14">The sequence shown here is derived from an EMBL/GenBank/DDBJ whole genome shotgun (WGS) entry which is preliminary data.</text>
</comment>
<protein>
    <recommendedName>
        <fullName evidence="2">non-specific serine/threonine protein kinase</fullName>
        <ecNumber evidence="2">2.7.11.1</ecNumber>
    </recommendedName>
</protein>
<dbReference type="AlphaFoldDB" id="A0A4Q9L750"/>
<organism evidence="14 15">
    <name type="scientific">Hamiltosporidium tvaerminnensis</name>
    <dbReference type="NCBI Taxonomy" id="1176355"/>
    <lineage>
        <taxon>Eukaryota</taxon>
        <taxon>Fungi</taxon>
        <taxon>Fungi incertae sedis</taxon>
        <taxon>Microsporidia</taxon>
        <taxon>Dubosqiidae</taxon>
        <taxon>Hamiltosporidium</taxon>
    </lineage>
</organism>
<comment type="catalytic activity">
    <reaction evidence="11">
        <text>L-seryl-[protein] + ATP = O-phospho-L-seryl-[protein] + ADP + H(+)</text>
        <dbReference type="Rhea" id="RHEA:17989"/>
        <dbReference type="Rhea" id="RHEA-COMP:9863"/>
        <dbReference type="Rhea" id="RHEA-COMP:11604"/>
        <dbReference type="ChEBI" id="CHEBI:15378"/>
        <dbReference type="ChEBI" id="CHEBI:29999"/>
        <dbReference type="ChEBI" id="CHEBI:30616"/>
        <dbReference type="ChEBI" id="CHEBI:83421"/>
        <dbReference type="ChEBI" id="CHEBI:456216"/>
        <dbReference type="EC" id="2.7.11.1"/>
    </reaction>
</comment>
<feature type="region of interest" description="Disordered" evidence="12">
    <location>
        <begin position="463"/>
        <end position="497"/>
    </location>
</feature>
<evidence type="ECO:0000259" key="13">
    <source>
        <dbReference type="SMART" id="SM00090"/>
    </source>
</evidence>
<dbReference type="Proteomes" id="UP000292362">
    <property type="component" value="Unassembled WGS sequence"/>
</dbReference>
<keyword evidence="4" id="KW-0808">Transferase</keyword>
<feature type="compositionally biased region" description="Basic residues" evidence="12">
    <location>
        <begin position="470"/>
        <end position="497"/>
    </location>
</feature>
<evidence type="ECO:0000256" key="11">
    <source>
        <dbReference type="ARBA" id="ARBA00048679"/>
    </source>
</evidence>
<dbReference type="InterPro" id="IPR000687">
    <property type="entry name" value="RIO_kinase"/>
</dbReference>
<comment type="similarity">
    <text evidence="1">Belongs to the protein kinase superfamily. RIO-type Ser/Thr kinase family.</text>
</comment>
<proteinExistence type="inferred from homology"/>
<evidence type="ECO:0000256" key="2">
    <source>
        <dbReference type="ARBA" id="ARBA00012513"/>
    </source>
</evidence>
<feature type="domain" description="RIO kinase" evidence="13">
    <location>
        <begin position="15"/>
        <end position="347"/>
    </location>
</feature>
<dbReference type="SMART" id="SM00090">
    <property type="entry name" value="RIO"/>
    <property type="match status" value="1"/>
</dbReference>
<evidence type="ECO:0000256" key="10">
    <source>
        <dbReference type="ARBA" id="ARBA00047899"/>
    </source>
</evidence>
<dbReference type="PANTHER" id="PTHR45723">
    <property type="entry name" value="SERINE/THREONINE-PROTEIN KINASE RIO1"/>
    <property type="match status" value="1"/>
</dbReference>
<keyword evidence="7 14" id="KW-0418">Kinase</keyword>
<dbReference type="GO" id="GO:0046872">
    <property type="term" value="F:metal ion binding"/>
    <property type="evidence" value="ECO:0007669"/>
    <property type="project" value="UniProtKB-KW"/>
</dbReference>
<evidence type="ECO:0000313" key="14">
    <source>
        <dbReference type="EMBL" id="TBU03468.1"/>
    </source>
</evidence>
<dbReference type="GO" id="GO:0005524">
    <property type="term" value="F:ATP binding"/>
    <property type="evidence" value="ECO:0007669"/>
    <property type="project" value="UniProtKB-KW"/>
</dbReference>
<dbReference type="GO" id="GO:0004674">
    <property type="term" value="F:protein serine/threonine kinase activity"/>
    <property type="evidence" value="ECO:0007669"/>
    <property type="project" value="UniProtKB-KW"/>
</dbReference>
<evidence type="ECO:0000256" key="3">
    <source>
        <dbReference type="ARBA" id="ARBA00022527"/>
    </source>
</evidence>
<reference evidence="14 15" key="1">
    <citation type="submission" date="2017-12" db="EMBL/GenBank/DDBJ databases">
        <authorList>
            <person name="Pombert J.-F."/>
            <person name="Haag K.L."/>
            <person name="Ebert D."/>
        </authorList>
    </citation>
    <scope>NUCLEOTIDE SEQUENCE [LARGE SCALE GENOMIC DNA]</scope>
    <source>
        <strain evidence="14">FI-OER-3-3</strain>
    </source>
</reference>
<evidence type="ECO:0000256" key="5">
    <source>
        <dbReference type="ARBA" id="ARBA00022723"/>
    </source>
</evidence>
<evidence type="ECO:0000256" key="9">
    <source>
        <dbReference type="ARBA" id="ARBA00022842"/>
    </source>
</evidence>
<dbReference type="SUPFAM" id="SSF56112">
    <property type="entry name" value="Protein kinase-like (PK-like)"/>
    <property type="match status" value="1"/>
</dbReference>
<dbReference type="VEuPathDB" id="MicrosporidiaDB:CWI37_0290p0020"/>
<keyword evidence="5" id="KW-0479">Metal-binding</keyword>
<keyword evidence="6" id="KW-0547">Nucleotide-binding</keyword>
<sequence>MEYKEPLKITKRLKDKSDRATTDKVLDPKTLAIITKLLSRNAISDLQGSISTGKEANIYVALVSPGLKSKFINSSDETNHGITDDSSKNIKNFKKNSEGKPFHRVDQNHLISLNQENLNKSDKTDELSKNISFTETKEGNEYVVNTNSSINEAISVSKPTKEKIFAAIKIYKTSIMPFKDREKYIQGEQRYKTSTSTNPRKMVKLWAEKEVRNLKRIRKSGILCPKPLYLKRNILIMTLIGEGSDAASKLKDISVSHDEFQSIYLQCLEIIKNLYRKAKLIHADLSEYNLLYYQKKVYTIDVGQSVDIYHENGISFLIMDIKNINAFFSKKGCEVKEINDFFEEVTGFILPECLSDIEINHKCFVPTCLNDVFNTEDCKNFTSQSFDTKIANIKSQEKNLEFSTENTQAESITMEKDKINKIKTTYLDINIDSENITIEEECKNETKLSRKEKWMLIKQKRKQVKEEKRIRRIEKTKKTSKKCKPKHKNNKIKILKD</sequence>
<evidence type="ECO:0000256" key="8">
    <source>
        <dbReference type="ARBA" id="ARBA00022840"/>
    </source>
</evidence>
<evidence type="ECO:0000256" key="1">
    <source>
        <dbReference type="ARBA" id="ARBA00009196"/>
    </source>
</evidence>
<evidence type="ECO:0000256" key="6">
    <source>
        <dbReference type="ARBA" id="ARBA00022741"/>
    </source>
</evidence>
<dbReference type="InterPro" id="IPR018934">
    <property type="entry name" value="RIO_dom"/>
</dbReference>
<keyword evidence="3" id="KW-0723">Serine/threonine-protein kinase</keyword>
<evidence type="ECO:0000256" key="12">
    <source>
        <dbReference type="SAM" id="MobiDB-lite"/>
    </source>
</evidence>
<dbReference type="EC" id="2.7.11.1" evidence="2"/>
<dbReference type="InterPro" id="IPR018935">
    <property type="entry name" value="RIO_kinase_CS"/>
</dbReference>